<dbReference type="PANTHER" id="PTHR22014:SF2">
    <property type="entry name" value="RNA-BINDING PROTEIN 33"/>
    <property type="match status" value="1"/>
</dbReference>
<dbReference type="PANTHER" id="PTHR22014">
    <property type="entry name" value="RNA-BINDING PROTEIN 33"/>
    <property type="match status" value="1"/>
</dbReference>
<dbReference type="Proteomes" id="UP000694388">
    <property type="component" value="Unplaced"/>
</dbReference>
<dbReference type="AlphaFoldDB" id="A0A8C4R142"/>
<accession>A0A8C4R142</accession>
<organism evidence="1 2">
    <name type="scientific">Eptatretus burgeri</name>
    <name type="common">Inshore hagfish</name>
    <dbReference type="NCBI Taxonomy" id="7764"/>
    <lineage>
        <taxon>Eukaryota</taxon>
        <taxon>Metazoa</taxon>
        <taxon>Chordata</taxon>
        <taxon>Craniata</taxon>
        <taxon>Vertebrata</taxon>
        <taxon>Cyclostomata</taxon>
        <taxon>Myxini</taxon>
        <taxon>Myxiniformes</taxon>
        <taxon>Myxinidae</taxon>
        <taxon>Eptatretinae</taxon>
        <taxon>Eptatretus</taxon>
    </lineage>
</organism>
<sequence length="104" mass="11465">MVLTGRGRAGASSLGVRGRAVQQSQNLRVVQCKPSRVAIECLSSKTTELQLQNILTSVGPIQISYPQRKAIATFCNPAHAALFQQQYHRHMVDLTYVNVTLVED</sequence>
<dbReference type="OMA" id="GRGMANQ"/>
<keyword evidence="2" id="KW-1185">Reference proteome</keyword>
<reference evidence="1" key="1">
    <citation type="submission" date="2025-08" db="UniProtKB">
        <authorList>
            <consortium name="Ensembl"/>
        </authorList>
    </citation>
    <scope>IDENTIFICATION</scope>
</reference>
<dbReference type="Ensembl" id="ENSEBUT00000023388.1">
    <property type="protein sequence ID" value="ENSEBUP00000022812.1"/>
    <property type="gene ID" value="ENSEBUG00000014062.1"/>
</dbReference>
<evidence type="ECO:0000313" key="2">
    <source>
        <dbReference type="Proteomes" id="UP000694388"/>
    </source>
</evidence>
<dbReference type="GeneTree" id="ENSGT00530000063891"/>
<dbReference type="InterPro" id="IPR039878">
    <property type="entry name" value="RBM33"/>
</dbReference>
<proteinExistence type="predicted"/>
<dbReference type="GO" id="GO:0003723">
    <property type="term" value="F:RNA binding"/>
    <property type="evidence" value="ECO:0007669"/>
    <property type="project" value="TreeGrafter"/>
</dbReference>
<evidence type="ECO:0000313" key="1">
    <source>
        <dbReference type="Ensembl" id="ENSEBUP00000022812.1"/>
    </source>
</evidence>
<evidence type="ECO:0008006" key="3">
    <source>
        <dbReference type="Google" id="ProtNLM"/>
    </source>
</evidence>
<protein>
    <recommendedName>
        <fullName evidence="3">RRM domain-containing protein</fullName>
    </recommendedName>
</protein>
<reference evidence="1" key="2">
    <citation type="submission" date="2025-09" db="UniProtKB">
        <authorList>
            <consortium name="Ensembl"/>
        </authorList>
    </citation>
    <scope>IDENTIFICATION</scope>
</reference>
<name>A0A8C4R142_EPTBU</name>